<dbReference type="EMBL" id="CAJOBC010127798">
    <property type="protein sequence ID" value="CAF4601323.1"/>
    <property type="molecule type" value="Genomic_DNA"/>
</dbReference>
<evidence type="ECO:0000313" key="2">
    <source>
        <dbReference type="EMBL" id="CAF4601323.1"/>
    </source>
</evidence>
<reference evidence="1" key="1">
    <citation type="submission" date="2021-02" db="EMBL/GenBank/DDBJ databases">
        <authorList>
            <person name="Nowell W R."/>
        </authorList>
    </citation>
    <scope>NUCLEOTIDE SEQUENCE</scope>
</reference>
<dbReference type="EMBL" id="CAJNOQ010054733">
    <property type="protein sequence ID" value="CAF1658603.1"/>
    <property type="molecule type" value="Genomic_DNA"/>
</dbReference>
<accession>A0A816FC42</accession>
<proteinExistence type="predicted"/>
<dbReference type="Proteomes" id="UP000663829">
    <property type="component" value="Unassembled WGS sequence"/>
</dbReference>
<protein>
    <submittedName>
        <fullName evidence="1">Uncharacterized protein</fullName>
    </submittedName>
</protein>
<comment type="caution">
    <text evidence="1">The sequence shown here is derived from an EMBL/GenBank/DDBJ whole genome shotgun (WGS) entry which is preliminary data.</text>
</comment>
<keyword evidence="3" id="KW-1185">Reference proteome</keyword>
<dbReference type="Proteomes" id="UP000681722">
    <property type="component" value="Unassembled WGS sequence"/>
</dbReference>
<feature type="non-terminal residue" evidence="1">
    <location>
        <position position="76"/>
    </location>
</feature>
<gene>
    <name evidence="1" type="ORF">GPM918_LOCUS45877</name>
    <name evidence="2" type="ORF">SRO942_LOCUS48875</name>
</gene>
<feature type="non-terminal residue" evidence="1">
    <location>
        <position position="1"/>
    </location>
</feature>
<evidence type="ECO:0000313" key="3">
    <source>
        <dbReference type="Proteomes" id="UP000663829"/>
    </source>
</evidence>
<sequence length="76" mass="9026">LLLIVVESWTLYNNDSEAWLDEQLGLLTDEELARLARRYENNYDGNAELTHDTRHVKRDALWTTTEVLDCIRRLKH</sequence>
<dbReference type="OrthoDB" id="10037132at2759"/>
<evidence type="ECO:0000313" key="1">
    <source>
        <dbReference type="EMBL" id="CAF1658603.1"/>
    </source>
</evidence>
<dbReference type="AlphaFoldDB" id="A0A816FC42"/>
<organism evidence="1 3">
    <name type="scientific">Didymodactylos carnosus</name>
    <dbReference type="NCBI Taxonomy" id="1234261"/>
    <lineage>
        <taxon>Eukaryota</taxon>
        <taxon>Metazoa</taxon>
        <taxon>Spiralia</taxon>
        <taxon>Gnathifera</taxon>
        <taxon>Rotifera</taxon>
        <taxon>Eurotatoria</taxon>
        <taxon>Bdelloidea</taxon>
        <taxon>Philodinida</taxon>
        <taxon>Philodinidae</taxon>
        <taxon>Didymodactylos</taxon>
    </lineage>
</organism>
<name>A0A816FC42_9BILA</name>